<feature type="compositionally biased region" description="Polar residues" evidence="1">
    <location>
        <begin position="57"/>
        <end position="70"/>
    </location>
</feature>
<dbReference type="EMBL" id="OX459125">
    <property type="protein sequence ID" value="CAI9115748.1"/>
    <property type="molecule type" value="Genomic_DNA"/>
</dbReference>
<keyword evidence="3" id="KW-1185">Reference proteome</keyword>
<dbReference type="GO" id="GO:0005886">
    <property type="term" value="C:plasma membrane"/>
    <property type="evidence" value="ECO:0007669"/>
    <property type="project" value="InterPro"/>
</dbReference>
<accession>A0AAV1E7V6</accession>
<feature type="compositionally biased region" description="Basic and acidic residues" evidence="1">
    <location>
        <begin position="233"/>
        <end position="242"/>
    </location>
</feature>
<dbReference type="Proteomes" id="UP001161247">
    <property type="component" value="Chromosome 8"/>
</dbReference>
<feature type="region of interest" description="Disordered" evidence="1">
    <location>
        <begin position="166"/>
        <end position="188"/>
    </location>
</feature>
<feature type="compositionally biased region" description="Low complexity" evidence="1">
    <location>
        <begin position="43"/>
        <end position="56"/>
    </location>
</feature>
<organism evidence="2 3">
    <name type="scientific">Oldenlandia corymbosa var. corymbosa</name>
    <dbReference type="NCBI Taxonomy" id="529605"/>
    <lineage>
        <taxon>Eukaryota</taxon>
        <taxon>Viridiplantae</taxon>
        <taxon>Streptophyta</taxon>
        <taxon>Embryophyta</taxon>
        <taxon>Tracheophyta</taxon>
        <taxon>Spermatophyta</taxon>
        <taxon>Magnoliopsida</taxon>
        <taxon>eudicotyledons</taxon>
        <taxon>Gunneridae</taxon>
        <taxon>Pentapetalae</taxon>
        <taxon>asterids</taxon>
        <taxon>lamiids</taxon>
        <taxon>Gentianales</taxon>
        <taxon>Rubiaceae</taxon>
        <taxon>Rubioideae</taxon>
        <taxon>Spermacoceae</taxon>
        <taxon>Hedyotis-Oldenlandia complex</taxon>
        <taxon>Oldenlandia</taxon>
    </lineage>
</organism>
<name>A0AAV1E7V6_OLDCO</name>
<dbReference type="PANTHER" id="PTHR33312">
    <property type="entry name" value="MEMBRANE-ASSOCIATED KINASE REGULATOR 4-RELATED"/>
    <property type="match status" value="1"/>
</dbReference>
<reference evidence="2" key="1">
    <citation type="submission" date="2023-03" db="EMBL/GenBank/DDBJ databases">
        <authorList>
            <person name="Julca I."/>
        </authorList>
    </citation>
    <scope>NUCLEOTIDE SEQUENCE</scope>
</reference>
<evidence type="ECO:0000313" key="2">
    <source>
        <dbReference type="EMBL" id="CAI9115748.1"/>
    </source>
</evidence>
<evidence type="ECO:0000313" key="3">
    <source>
        <dbReference type="Proteomes" id="UP001161247"/>
    </source>
</evidence>
<evidence type="ECO:0000256" key="1">
    <source>
        <dbReference type="SAM" id="MobiDB-lite"/>
    </source>
</evidence>
<feature type="region of interest" description="Disordered" evidence="1">
    <location>
        <begin position="1"/>
        <end position="117"/>
    </location>
</feature>
<gene>
    <name evidence="2" type="ORF">OLC1_LOCUS22213</name>
</gene>
<sequence>MEIIDCQHQNMRQKNEEEPDEDELKKQQEGRTRTEEIQQENKQQQQQQPSPTSSPSHEFSFTISLQPPQISSSSSSSSCCSSSLVSSSCDKTTTTCSSTNTTSASAEKSTSKSSPPSFALDLSPADEIFFHGHLLPLHLLSHLPVSPRSSTNSLDSFTLPIKDLHHHHDHHHHQEKNSTSNQKVGQNNPMNRRIIDEYYETRDQRNINTGRPTKSKSFSLFGLSSKWRKDDHTVITKEKEDNNNNNNKERQKRKLKLDNVSHVLKRYMRMVRPLLSSFGNRRNNNTGDVRYHHREGFSYSGNLSLRRKPAELIVGRRGEFSAPASMRTSPNNSGILVASGPLSPTNFSTKSDSTMEELQAAIQAAIAHCKNSIAVEDKIKCPAEP</sequence>
<feature type="region of interest" description="Disordered" evidence="1">
    <location>
        <begin position="233"/>
        <end position="253"/>
    </location>
</feature>
<dbReference type="GO" id="GO:0019210">
    <property type="term" value="F:kinase inhibitor activity"/>
    <property type="evidence" value="ECO:0007669"/>
    <property type="project" value="InterPro"/>
</dbReference>
<feature type="compositionally biased region" description="Basic and acidic residues" evidence="1">
    <location>
        <begin position="23"/>
        <end position="36"/>
    </location>
</feature>
<dbReference type="PANTHER" id="PTHR33312:SF19">
    <property type="entry name" value="BRI1 KINASE INHIBITOR 1"/>
    <property type="match status" value="1"/>
</dbReference>
<protein>
    <submittedName>
        <fullName evidence="2">OLC1v1016738C1</fullName>
    </submittedName>
</protein>
<dbReference type="InterPro" id="IPR039620">
    <property type="entry name" value="BKI1/MAKR1/3/4"/>
</dbReference>
<feature type="compositionally biased region" description="Low complexity" evidence="1">
    <location>
        <begin position="71"/>
        <end position="117"/>
    </location>
</feature>
<proteinExistence type="predicted"/>
<dbReference type="AlphaFoldDB" id="A0AAV1E7V6"/>
<feature type="compositionally biased region" description="Polar residues" evidence="1">
    <location>
        <begin position="177"/>
        <end position="188"/>
    </location>
</feature>